<keyword evidence="8" id="KW-1185">Reference proteome</keyword>
<name>A0ABR0KGH2_9EURO</name>
<gene>
    <name evidence="7" type="ORF">LTR24_002814</name>
</gene>
<dbReference type="PANTHER" id="PTHR45969">
    <property type="entry name" value="RING ZINC FINGER PROTEIN-RELATED"/>
    <property type="match status" value="1"/>
</dbReference>
<comment type="caution">
    <text evidence="7">The sequence shown here is derived from an EMBL/GenBank/DDBJ whole genome shotgun (WGS) entry which is preliminary data.</text>
</comment>
<feature type="compositionally biased region" description="Basic and acidic residues" evidence="5">
    <location>
        <begin position="84"/>
        <end position="110"/>
    </location>
</feature>
<dbReference type="InterPro" id="IPR001841">
    <property type="entry name" value="Znf_RING"/>
</dbReference>
<feature type="compositionally biased region" description="Basic and acidic residues" evidence="5">
    <location>
        <begin position="30"/>
        <end position="45"/>
    </location>
</feature>
<evidence type="ECO:0000256" key="4">
    <source>
        <dbReference type="PROSITE-ProRule" id="PRU00175"/>
    </source>
</evidence>
<dbReference type="PANTHER" id="PTHR45969:SF69">
    <property type="entry name" value="FINGER DOMAIN PROTEIN, PUTATIVE (AFU_ORTHOLOGUE AFUA_3G12190)-RELATED"/>
    <property type="match status" value="1"/>
</dbReference>
<keyword evidence="3" id="KW-0862">Zinc</keyword>
<dbReference type="SUPFAM" id="SSF57850">
    <property type="entry name" value="RING/U-box"/>
    <property type="match status" value="1"/>
</dbReference>
<dbReference type="PROSITE" id="PS50089">
    <property type="entry name" value="ZF_RING_2"/>
    <property type="match status" value="1"/>
</dbReference>
<dbReference type="Proteomes" id="UP001345013">
    <property type="component" value="Unassembled WGS sequence"/>
</dbReference>
<keyword evidence="1" id="KW-0479">Metal-binding</keyword>
<reference evidence="7 8" key="1">
    <citation type="submission" date="2023-08" db="EMBL/GenBank/DDBJ databases">
        <title>Black Yeasts Isolated from many extreme environments.</title>
        <authorList>
            <person name="Coleine C."/>
            <person name="Stajich J.E."/>
            <person name="Selbmann L."/>
        </authorList>
    </citation>
    <scope>NUCLEOTIDE SEQUENCE [LARGE SCALE GENOMIC DNA]</scope>
    <source>
        <strain evidence="7 8">CCFEE 5885</strain>
    </source>
</reference>
<evidence type="ECO:0000256" key="5">
    <source>
        <dbReference type="SAM" id="MobiDB-lite"/>
    </source>
</evidence>
<feature type="region of interest" description="Disordered" evidence="5">
    <location>
        <begin position="1"/>
        <end position="67"/>
    </location>
</feature>
<evidence type="ECO:0000256" key="2">
    <source>
        <dbReference type="ARBA" id="ARBA00022771"/>
    </source>
</evidence>
<dbReference type="Pfam" id="PF13639">
    <property type="entry name" value="zf-RING_2"/>
    <property type="match status" value="1"/>
</dbReference>
<dbReference type="InterPro" id="IPR013083">
    <property type="entry name" value="Znf_RING/FYVE/PHD"/>
</dbReference>
<evidence type="ECO:0000313" key="7">
    <source>
        <dbReference type="EMBL" id="KAK5095850.1"/>
    </source>
</evidence>
<accession>A0ABR0KGH2</accession>
<protein>
    <recommendedName>
        <fullName evidence="6">RING-type domain-containing protein</fullName>
    </recommendedName>
</protein>
<evidence type="ECO:0000313" key="8">
    <source>
        <dbReference type="Proteomes" id="UP001345013"/>
    </source>
</evidence>
<feature type="region of interest" description="Disordered" evidence="5">
    <location>
        <begin position="84"/>
        <end position="129"/>
    </location>
</feature>
<evidence type="ECO:0000256" key="1">
    <source>
        <dbReference type="ARBA" id="ARBA00022723"/>
    </source>
</evidence>
<dbReference type="EMBL" id="JAVRRG010000025">
    <property type="protein sequence ID" value="KAK5095850.1"/>
    <property type="molecule type" value="Genomic_DNA"/>
</dbReference>
<feature type="compositionally biased region" description="Acidic residues" evidence="5">
    <location>
        <begin position="111"/>
        <end position="121"/>
    </location>
</feature>
<evidence type="ECO:0000256" key="3">
    <source>
        <dbReference type="ARBA" id="ARBA00022833"/>
    </source>
</evidence>
<organism evidence="7 8">
    <name type="scientific">Lithohypha guttulata</name>
    <dbReference type="NCBI Taxonomy" id="1690604"/>
    <lineage>
        <taxon>Eukaryota</taxon>
        <taxon>Fungi</taxon>
        <taxon>Dikarya</taxon>
        <taxon>Ascomycota</taxon>
        <taxon>Pezizomycotina</taxon>
        <taxon>Eurotiomycetes</taxon>
        <taxon>Chaetothyriomycetidae</taxon>
        <taxon>Chaetothyriales</taxon>
        <taxon>Trichomeriaceae</taxon>
        <taxon>Lithohypha</taxon>
    </lineage>
</organism>
<evidence type="ECO:0000259" key="6">
    <source>
        <dbReference type="PROSITE" id="PS50089"/>
    </source>
</evidence>
<proteinExistence type="predicted"/>
<feature type="domain" description="RING-type" evidence="6">
    <location>
        <begin position="153"/>
        <end position="199"/>
    </location>
</feature>
<keyword evidence="2 4" id="KW-0863">Zinc-finger</keyword>
<sequence>MDQQPAAEVRCEAMASQEDGQQALHPSRSMNDRNSAEPEKIHEATVIEQDSISMYPQGSTDELPKNHQVQHGLTAGNAVDQPEHVAEESHDQSEQEEDGDHHDHVHNVDRDPDDDPDDDEIVQPKTKLNNRPHVLFTDLRKTLGSPLREELKCPICDEKIKSYHRTLTHITCSWSFHRACLQEWLLSNPGEPVQCPIDRKPLQKKELSKKQSRFLTRTERKIQEAWPRCDCHLWPHLIFDPEEAQHRNHFFLAALPVTSDPNTRMGAIVVAHLIDCARFGLFFNTPGFDGLIDIWHNLSFKRALPPHPHAGKTLFDMVIAIAIPVYLDHAKVKEVAAGRLRRLEAMKNQLAGLRERMGEDRVVEFVGARNEAIREILAGAEDWDMSPTAVEARQRCGDKRTVKEVTLKEWMRGMRPWWTYG</sequence>
<feature type="compositionally biased region" description="Polar residues" evidence="5">
    <location>
        <begin position="48"/>
        <end position="60"/>
    </location>
</feature>
<dbReference type="Gene3D" id="3.30.40.10">
    <property type="entry name" value="Zinc/RING finger domain, C3HC4 (zinc finger)"/>
    <property type="match status" value="1"/>
</dbReference>